<comment type="caution">
    <text evidence="10">The sequence shown here is derived from an EMBL/GenBank/DDBJ whole genome shotgun (WGS) entry which is preliminary data.</text>
</comment>
<keyword evidence="3" id="KW-0812">Transmembrane</keyword>
<organism evidence="10 11">
    <name type="scientific">Batrachochytrium salamandrivorans</name>
    <dbReference type="NCBI Taxonomy" id="1357716"/>
    <lineage>
        <taxon>Eukaryota</taxon>
        <taxon>Fungi</taxon>
        <taxon>Fungi incertae sedis</taxon>
        <taxon>Chytridiomycota</taxon>
        <taxon>Chytridiomycota incertae sedis</taxon>
        <taxon>Chytridiomycetes</taxon>
        <taxon>Rhizophydiales</taxon>
        <taxon>Rhizophydiales incertae sedis</taxon>
        <taxon>Batrachochytrium</taxon>
    </lineage>
</organism>
<keyword evidence="11" id="KW-1185">Reference proteome</keyword>
<keyword evidence="6" id="KW-0443">Lipid metabolism</keyword>
<keyword evidence="7" id="KW-0472">Membrane</keyword>
<dbReference type="InterPro" id="IPR017946">
    <property type="entry name" value="PLC-like_Pdiesterase_TIM-brl"/>
</dbReference>
<sequence length="311" mass="34713">MSVRGALTMRQTILSSTNMAGGLPFHHALMSHRGGSLEHVENTLPAFRHSAGLKVDLMELDVQYTRDKQVVVFHDLLMGRMCGSEYTDKRISDYDYANLPPLRIPDGLRHLPEVADNPESTRIPLLQDLLNEFPVYPMQIDVKDSPEELVADVAAMIDFGDRSQVTVWGSFRSKQSTYCQHHSTLSRSPHPIPCFFSAWRFLQTYAMYHVGLLGWMTLTERALIMPNHPLLMSPGYIRGIQACGVSVIMFGRTNGGMNTETEWEAARHAGANGICSDAPTRLQAWLKEFPLRGSPTPPTDTPTDTTALVSK</sequence>
<dbReference type="PANTHER" id="PTHR42758">
    <property type="entry name" value="PHOSPHATIDYLGLYCEROL PHOSPHOLIPASE C"/>
    <property type="match status" value="1"/>
</dbReference>
<evidence type="ECO:0000313" key="10">
    <source>
        <dbReference type="EMBL" id="KAH6594544.1"/>
    </source>
</evidence>
<gene>
    <name evidence="10" type="ORF">BASA50_006494</name>
</gene>
<dbReference type="Pfam" id="PF03009">
    <property type="entry name" value="GDPD"/>
    <property type="match status" value="1"/>
</dbReference>
<evidence type="ECO:0000256" key="7">
    <source>
        <dbReference type="ARBA" id="ARBA00023136"/>
    </source>
</evidence>
<evidence type="ECO:0000259" key="9">
    <source>
        <dbReference type="PROSITE" id="PS51704"/>
    </source>
</evidence>
<dbReference type="SUPFAM" id="SSF51695">
    <property type="entry name" value="PLC-like phosphodiesterases"/>
    <property type="match status" value="1"/>
</dbReference>
<proteinExistence type="inferred from homology"/>
<comment type="subcellular location">
    <subcellularLocation>
        <location evidence="1">Membrane</location>
    </subcellularLocation>
</comment>
<feature type="compositionally biased region" description="Low complexity" evidence="8">
    <location>
        <begin position="301"/>
        <end position="311"/>
    </location>
</feature>
<dbReference type="InterPro" id="IPR052271">
    <property type="entry name" value="GDPD-Related"/>
</dbReference>
<evidence type="ECO:0000256" key="4">
    <source>
        <dbReference type="ARBA" id="ARBA00022801"/>
    </source>
</evidence>
<keyword evidence="5" id="KW-1133">Transmembrane helix</keyword>
<dbReference type="PROSITE" id="PS51704">
    <property type="entry name" value="GP_PDE"/>
    <property type="match status" value="1"/>
</dbReference>
<name>A0ABQ8F9L2_9FUNG</name>
<evidence type="ECO:0000256" key="5">
    <source>
        <dbReference type="ARBA" id="ARBA00022989"/>
    </source>
</evidence>
<dbReference type="PANTHER" id="PTHR42758:SF2">
    <property type="entry name" value="PHOSPHATIDYLGLYCEROL PHOSPHOLIPASE C"/>
    <property type="match status" value="1"/>
</dbReference>
<feature type="region of interest" description="Disordered" evidence="8">
    <location>
        <begin position="291"/>
        <end position="311"/>
    </location>
</feature>
<reference evidence="10 11" key="1">
    <citation type="submission" date="2021-02" db="EMBL/GenBank/DDBJ databases">
        <title>Variation within the Batrachochytrium salamandrivorans European outbreak.</title>
        <authorList>
            <person name="Kelly M."/>
            <person name="Pasmans F."/>
            <person name="Shea T.P."/>
            <person name="Munoz J.F."/>
            <person name="Carranza S."/>
            <person name="Cuomo C.A."/>
            <person name="Martel A."/>
        </authorList>
    </citation>
    <scope>NUCLEOTIDE SEQUENCE [LARGE SCALE GENOMIC DNA]</scope>
    <source>
        <strain evidence="10 11">AMFP18/2</strain>
    </source>
</reference>
<keyword evidence="4" id="KW-0378">Hydrolase</keyword>
<evidence type="ECO:0000256" key="3">
    <source>
        <dbReference type="ARBA" id="ARBA00022692"/>
    </source>
</evidence>
<evidence type="ECO:0000256" key="6">
    <source>
        <dbReference type="ARBA" id="ARBA00023098"/>
    </source>
</evidence>
<dbReference type="EMBL" id="JAFCIX010000332">
    <property type="protein sequence ID" value="KAH6594544.1"/>
    <property type="molecule type" value="Genomic_DNA"/>
</dbReference>
<evidence type="ECO:0000313" key="11">
    <source>
        <dbReference type="Proteomes" id="UP001648503"/>
    </source>
</evidence>
<protein>
    <recommendedName>
        <fullName evidence="9">GP-PDE domain-containing protein</fullName>
    </recommendedName>
</protein>
<comment type="similarity">
    <text evidence="2">Belongs to the glycerophosphoryl diester phosphodiesterase family.</text>
</comment>
<dbReference type="Proteomes" id="UP001648503">
    <property type="component" value="Unassembled WGS sequence"/>
</dbReference>
<evidence type="ECO:0000256" key="2">
    <source>
        <dbReference type="ARBA" id="ARBA00007277"/>
    </source>
</evidence>
<dbReference type="Gene3D" id="3.20.20.190">
    <property type="entry name" value="Phosphatidylinositol (PI) phosphodiesterase"/>
    <property type="match status" value="1"/>
</dbReference>
<dbReference type="InterPro" id="IPR030395">
    <property type="entry name" value="GP_PDE_dom"/>
</dbReference>
<evidence type="ECO:0000256" key="8">
    <source>
        <dbReference type="SAM" id="MobiDB-lite"/>
    </source>
</evidence>
<evidence type="ECO:0000256" key="1">
    <source>
        <dbReference type="ARBA" id="ARBA00004370"/>
    </source>
</evidence>
<accession>A0ABQ8F9L2</accession>
<feature type="domain" description="GP-PDE" evidence="9">
    <location>
        <begin position="27"/>
        <end position="286"/>
    </location>
</feature>